<keyword evidence="3" id="KW-1185">Reference proteome</keyword>
<name>A0A5C6PSP6_9TELE</name>
<evidence type="ECO:0000313" key="3">
    <source>
        <dbReference type="Proteomes" id="UP000324091"/>
    </source>
</evidence>
<accession>A0A5C6PSP6</accession>
<feature type="region of interest" description="Disordered" evidence="1">
    <location>
        <begin position="15"/>
        <end position="51"/>
    </location>
</feature>
<dbReference type="EMBL" id="RHFK02000001">
    <property type="protein sequence ID" value="TWW81791.1"/>
    <property type="molecule type" value="Genomic_DNA"/>
</dbReference>
<reference evidence="2 3" key="1">
    <citation type="submission" date="2019-04" db="EMBL/GenBank/DDBJ databases">
        <title>Chromosome genome assembly for Takifugu flavidus.</title>
        <authorList>
            <person name="Xiao S."/>
        </authorList>
    </citation>
    <scope>NUCLEOTIDE SEQUENCE [LARGE SCALE GENOMIC DNA]</scope>
    <source>
        <strain evidence="2">HTHZ2018</strain>
        <tissue evidence="2">Muscle</tissue>
    </source>
</reference>
<dbReference type="Proteomes" id="UP000324091">
    <property type="component" value="Chromosome 1"/>
</dbReference>
<dbReference type="AlphaFoldDB" id="A0A5C6PSP6"/>
<protein>
    <submittedName>
        <fullName evidence="2">Uncharacterized protein</fullName>
    </submittedName>
</protein>
<gene>
    <name evidence="2" type="ORF">D4764_01G0016060</name>
</gene>
<proteinExistence type="predicted"/>
<evidence type="ECO:0000313" key="2">
    <source>
        <dbReference type="EMBL" id="TWW81791.1"/>
    </source>
</evidence>
<evidence type="ECO:0000256" key="1">
    <source>
        <dbReference type="SAM" id="MobiDB-lite"/>
    </source>
</evidence>
<comment type="caution">
    <text evidence="2">The sequence shown here is derived from an EMBL/GenBank/DDBJ whole genome shotgun (WGS) entry which is preliminary data.</text>
</comment>
<sequence>MSNGEEEALVLHQVNQQGNNIREEENGGYGDSTPVVWGRPNLCPLPNFSDS</sequence>
<organism evidence="2 3">
    <name type="scientific">Takifugu flavidus</name>
    <name type="common">sansaifugu</name>
    <dbReference type="NCBI Taxonomy" id="433684"/>
    <lineage>
        <taxon>Eukaryota</taxon>
        <taxon>Metazoa</taxon>
        <taxon>Chordata</taxon>
        <taxon>Craniata</taxon>
        <taxon>Vertebrata</taxon>
        <taxon>Euteleostomi</taxon>
        <taxon>Actinopterygii</taxon>
        <taxon>Neopterygii</taxon>
        <taxon>Teleostei</taxon>
        <taxon>Neoteleostei</taxon>
        <taxon>Acanthomorphata</taxon>
        <taxon>Eupercaria</taxon>
        <taxon>Tetraodontiformes</taxon>
        <taxon>Tetradontoidea</taxon>
        <taxon>Tetraodontidae</taxon>
        <taxon>Takifugu</taxon>
    </lineage>
</organism>